<evidence type="ECO:0000313" key="1">
    <source>
        <dbReference type="EMBL" id="WXL29070.1"/>
    </source>
</evidence>
<reference evidence="1" key="1">
    <citation type="submission" date="2024-03" db="EMBL/GenBank/DDBJ databases">
        <title>Complete genome sequence of Mycoplasma felifaucium Z921 isolated from the trachea of a cheetah.</title>
        <authorList>
            <person name="Spergser J."/>
        </authorList>
    </citation>
    <scope>NUCLEOTIDE SEQUENCE [LARGE SCALE GENOMIC DNA]</scope>
    <source>
        <strain evidence="1">Z921</strain>
    </source>
</reference>
<sequence length="460" mass="53426">MKKRNLIFLGSVVTPFTALISASCGVNIETPSRIEQFEFLSNSKRVSDIEHIWKLYTLSSRYNLNPSGIFNESELRDKFNNEFKNTTSELYKDSYKAFQLYANNKLASDSKYFVKKILEWEKNGYFGPTDQAVQWLIPNQIPSEDIFKKLWTSFPTGIQQEINNMLLVKAYFSISKLDELKIITKNSTSKEFQYYANGLDVNYDLNNYYLNRYAMNNKYIQLWNRKFDEKNTNDENFIFLKDSNEKGFDIKDINSFNAYFVDSNGQQNKKMTDVESLVDGLLKTKEQQIQGFEGFVKDNSHYNLNWNEEDMKKKETESSLYGVFDPVNKRLVSFDEIEANHTYVSTMDVVTNKLIVSYVNQIVPIGGNKKITVAKDASAYTKDFAQLTANEKEEVKVLSLHNTIYKDNLDKLAYLYYLNDSSLLEKAIEAFAQLGIKLKINKSVPQVYDLLKDKIWIDAK</sequence>
<name>A0ABZ2RPV5_9BACT</name>
<proteinExistence type="predicted"/>
<dbReference type="RefSeq" id="WP_338822667.1">
    <property type="nucleotide sequence ID" value="NZ_CP148067.1"/>
</dbReference>
<gene>
    <name evidence="1" type="ORF">WG617_00205</name>
</gene>
<dbReference type="NCBIfam" id="NF045835">
    <property type="entry name" value="P60_lipo"/>
    <property type="match status" value="1"/>
</dbReference>
<dbReference type="PROSITE" id="PS51257">
    <property type="entry name" value="PROKAR_LIPOPROTEIN"/>
    <property type="match status" value="1"/>
</dbReference>
<protein>
    <recommendedName>
        <fullName evidence="3">P60-like lipoprotein</fullName>
    </recommendedName>
</protein>
<evidence type="ECO:0000313" key="2">
    <source>
        <dbReference type="Proteomes" id="UP001477443"/>
    </source>
</evidence>
<dbReference type="InterPro" id="IPR054783">
    <property type="entry name" value="P60-like"/>
</dbReference>
<evidence type="ECO:0008006" key="3">
    <source>
        <dbReference type="Google" id="ProtNLM"/>
    </source>
</evidence>
<accession>A0ABZ2RPV5</accession>
<dbReference type="EMBL" id="CP148067">
    <property type="protein sequence ID" value="WXL29070.1"/>
    <property type="molecule type" value="Genomic_DNA"/>
</dbReference>
<keyword evidence="2" id="KW-1185">Reference proteome</keyword>
<dbReference type="Proteomes" id="UP001477443">
    <property type="component" value="Chromosome"/>
</dbReference>
<organism evidence="1 2">
    <name type="scientific">Mycoplasmopsis felifaucium</name>
    <dbReference type="NCBI Taxonomy" id="35768"/>
    <lineage>
        <taxon>Bacteria</taxon>
        <taxon>Bacillati</taxon>
        <taxon>Mycoplasmatota</taxon>
        <taxon>Mycoplasmoidales</taxon>
        <taxon>Metamycoplasmataceae</taxon>
        <taxon>Mycoplasmopsis</taxon>
    </lineage>
</organism>